<proteinExistence type="predicted"/>
<reference evidence="1 2" key="1">
    <citation type="submission" date="2022-07" db="EMBL/GenBank/DDBJ databases">
        <title>Photobacterium pectinilyticum sp. nov., a marine bacterium isolated from surface seawater of Qingdao offshore.</title>
        <authorList>
            <person name="Wang X."/>
        </authorList>
    </citation>
    <scope>NUCLEOTIDE SEQUENCE [LARGE SCALE GENOMIC DNA]</scope>
    <source>
        <strain evidence="1 2">ZSDE20</strain>
    </source>
</reference>
<evidence type="ECO:0008006" key="3">
    <source>
        <dbReference type="Google" id="ProtNLM"/>
    </source>
</evidence>
<accession>A0ABT1N721</accession>
<evidence type="ECO:0000313" key="2">
    <source>
        <dbReference type="Proteomes" id="UP001524460"/>
    </source>
</evidence>
<comment type="caution">
    <text evidence="1">The sequence shown here is derived from an EMBL/GenBank/DDBJ whole genome shotgun (WGS) entry which is preliminary data.</text>
</comment>
<organism evidence="1 2">
    <name type="scientific">Photobacterium pectinilyticum</name>
    <dbReference type="NCBI Taxonomy" id="2906793"/>
    <lineage>
        <taxon>Bacteria</taxon>
        <taxon>Pseudomonadati</taxon>
        <taxon>Pseudomonadota</taxon>
        <taxon>Gammaproteobacteria</taxon>
        <taxon>Vibrionales</taxon>
        <taxon>Vibrionaceae</taxon>
        <taxon>Photobacterium</taxon>
    </lineage>
</organism>
<keyword evidence="2" id="KW-1185">Reference proteome</keyword>
<dbReference type="EMBL" id="JANEYT010000076">
    <property type="protein sequence ID" value="MCQ1060547.1"/>
    <property type="molecule type" value="Genomic_DNA"/>
</dbReference>
<gene>
    <name evidence="1" type="ORF">NHN17_21110</name>
</gene>
<protein>
    <recommendedName>
        <fullName evidence="3">Porin</fullName>
    </recommendedName>
</protein>
<dbReference type="Proteomes" id="UP001524460">
    <property type="component" value="Unassembled WGS sequence"/>
</dbReference>
<name>A0ABT1N721_9GAMM</name>
<sequence>MKGQWRHGLLVMLIVAGNAHAVIERELGEIFIEESQSKQPLEFIGQGSRPVDNTGRDNYSIYQNKNIEDPTEFGAGLKFNATNDFSISVEAGGAMVGDSTVDIDSGAVKFELSY</sequence>
<dbReference type="RefSeq" id="WP_255044626.1">
    <property type="nucleotide sequence ID" value="NZ_JANEYT010000076.1"/>
</dbReference>
<evidence type="ECO:0000313" key="1">
    <source>
        <dbReference type="EMBL" id="MCQ1060547.1"/>
    </source>
</evidence>